<dbReference type="Proteomes" id="UP000075260">
    <property type="component" value="Unassembled WGS sequence"/>
</dbReference>
<dbReference type="PANTHER" id="PTHR42754">
    <property type="entry name" value="ENDOGLUCANASE"/>
    <property type="match status" value="1"/>
</dbReference>
<reference evidence="1 2" key="1">
    <citation type="submission" date="2014-02" db="EMBL/GenBank/DDBJ databases">
        <title>The small core and large imbalanced accessory genome model reveals a collaborative survival strategy of Sorangium cellulosum strains in nature.</title>
        <authorList>
            <person name="Han K."/>
            <person name="Peng R."/>
            <person name="Blom J."/>
            <person name="Li Y.-Z."/>
        </authorList>
    </citation>
    <scope>NUCLEOTIDE SEQUENCE [LARGE SCALE GENOMIC DNA]</scope>
    <source>
        <strain evidence="1 2">So0008-312</strain>
    </source>
</reference>
<sequence>MPAEEAAVPVGVVTDSCMAGALVSLFAPSGLDANTLLPAGGDGFIAIGAPHNGGVAELDGAGNIVWSSVPLAEGFLHTGVPTGDGGLMVAGQTYDPASPSSQGLWLGRLDGAGTLLAAHALGPTHYMAGVDIELLQHPDGGYVLSTHESLLDGEAPQLVLLRLDDEGQLVHRRSTPLSPGSEVGYNWSHGAAALLPGGDVVQLTADGAHVRMIRSNGATEPVLDRVLEEIGEAWPQDVTVLPDGRIAVVALSVGHNHVILLDTEGSVLWHRTYRPERDTELSAVAHDPSTGLLHLAGTTRGADGGTQRMWLISVDTDGALRWEHEGAVGTPTGITTVTALPGGGFAAAGFGDFAYAVVRPDACP</sequence>
<gene>
    <name evidence="1" type="ORF">BE15_03920</name>
</gene>
<dbReference type="AlphaFoldDB" id="A0A150QWI5"/>
<dbReference type="PANTHER" id="PTHR42754:SF1">
    <property type="entry name" value="LIPOPROTEIN"/>
    <property type="match status" value="1"/>
</dbReference>
<evidence type="ECO:0000313" key="2">
    <source>
        <dbReference type="Proteomes" id="UP000075260"/>
    </source>
</evidence>
<evidence type="ECO:0000313" key="1">
    <source>
        <dbReference type="EMBL" id="KYF71928.1"/>
    </source>
</evidence>
<name>A0A150QWI5_SORCE</name>
<accession>A0A150QWI5</accession>
<comment type="caution">
    <text evidence="1">The sequence shown here is derived from an EMBL/GenBank/DDBJ whole genome shotgun (WGS) entry which is preliminary data.</text>
</comment>
<protein>
    <submittedName>
        <fullName evidence="1">Uncharacterized protein</fullName>
    </submittedName>
</protein>
<dbReference type="SUPFAM" id="SSF63829">
    <property type="entry name" value="Calcium-dependent phosphotriesterase"/>
    <property type="match status" value="1"/>
</dbReference>
<dbReference type="EMBL" id="JEMA01000305">
    <property type="protein sequence ID" value="KYF71928.1"/>
    <property type="molecule type" value="Genomic_DNA"/>
</dbReference>
<proteinExistence type="predicted"/>
<organism evidence="1 2">
    <name type="scientific">Sorangium cellulosum</name>
    <name type="common">Polyangium cellulosum</name>
    <dbReference type="NCBI Taxonomy" id="56"/>
    <lineage>
        <taxon>Bacteria</taxon>
        <taxon>Pseudomonadati</taxon>
        <taxon>Myxococcota</taxon>
        <taxon>Polyangia</taxon>
        <taxon>Polyangiales</taxon>
        <taxon>Polyangiaceae</taxon>
        <taxon>Sorangium</taxon>
    </lineage>
</organism>